<proteinExistence type="inferred from homology"/>
<dbReference type="PANTHER" id="PTHR33495:SF2">
    <property type="entry name" value="ANTI-SIGMA FACTOR ANTAGONIST TM_1081-RELATED"/>
    <property type="match status" value="1"/>
</dbReference>
<evidence type="ECO:0000259" key="3">
    <source>
        <dbReference type="PROSITE" id="PS50801"/>
    </source>
</evidence>
<dbReference type="RefSeq" id="WP_343945143.1">
    <property type="nucleotide sequence ID" value="NZ_BAAAHP010000196.1"/>
</dbReference>
<dbReference type="SUPFAM" id="SSF52091">
    <property type="entry name" value="SpoIIaa-like"/>
    <property type="match status" value="1"/>
</dbReference>
<dbReference type="NCBIfam" id="TIGR00377">
    <property type="entry name" value="ant_ant_sig"/>
    <property type="match status" value="1"/>
</dbReference>
<protein>
    <recommendedName>
        <fullName evidence="2">Anti-sigma factor antagonist</fullName>
    </recommendedName>
</protein>
<dbReference type="PANTHER" id="PTHR33495">
    <property type="entry name" value="ANTI-SIGMA FACTOR ANTAGONIST TM_1081-RELATED-RELATED"/>
    <property type="match status" value="1"/>
</dbReference>
<dbReference type="CDD" id="cd07043">
    <property type="entry name" value="STAS_anti-anti-sigma_factors"/>
    <property type="match status" value="1"/>
</dbReference>
<dbReference type="InterPro" id="IPR003658">
    <property type="entry name" value="Anti-sigma_ant"/>
</dbReference>
<organism evidence="4 5">
    <name type="scientific">Pseudonocardia zijingensis</name>
    <dbReference type="NCBI Taxonomy" id="153376"/>
    <lineage>
        <taxon>Bacteria</taxon>
        <taxon>Bacillati</taxon>
        <taxon>Actinomycetota</taxon>
        <taxon>Actinomycetes</taxon>
        <taxon>Pseudonocardiales</taxon>
        <taxon>Pseudonocardiaceae</taxon>
        <taxon>Pseudonocardia</taxon>
    </lineage>
</organism>
<dbReference type="InterPro" id="IPR036513">
    <property type="entry name" value="STAS_dom_sf"/>
</dbReference>
<gene>
    <name evidence="4" type="ORF">GCM10009559_61130</name>
</gene>
<accession>A0ABN1N9K0</accession>
<name>A0ABN1N9K0_9PSEU</name>
<dbReference type="Proteomes" id="UP001499967">
    <property type="component" value="Unassembled WGS sequence"/>
</dbReference>
<evidence type="ECO:0000256" key="1">
    <source>
        <dbReference type="ARBA" id="ARBA00009013"/>
    </source>
</evidence>
<comment type="similarity">
    <text evidence="1 2">Belongs to the anti-sigma-factor antagonist family.</text>
</comment>
<reference evidence="4 5" key="1">
    <citation type="journal article" date="2019" name="Int. J. Syst. Evol. Microbiol.">
        <title>The Global Catalogue of Microorganisms (GCM) 10K type strain sequencing project: providing services to taxonomists for standard genome sequencing and annotation.</title>
        <authorList>
            <consortium name="The Broad Institute Genomics Platform"/>
            <consortium name="The Broad Institute Genome Sequencing Center for Infectious Disease"/>
            <person name="Wu L."/>
            <person name="Ma J."/>
        </authorList>
    </citation>
    <scope>NUCLEOTIDE SEQUENCE [LARGE SCALE GENOMIC DNA]</scope>
    <source>
        <strain evidence="4 5">JCM 11117</strain>
    </source>
</reference>
<dbReference type="InterPro" id="IPR002645">
    <property type="entry name" value="STAS_dom"/>
</dbReference>
<dbReference type="PROSITE" id="PS50801">
    <property type="entry name" value="STAS"/>
    <property type="match status" value="1"/>
</dbReference>
<sequence length="123" mass="13156">MGESGRPSPEFLDTTLSRPYPDTAVLAARGEVDSLTAPDFRAAIEELLEASERVLVIDLTEVRFLASSGLAALIAAAHAAEDRGIRLRLVISNRAVRRPLEITGTGELFDLHTDPVSACGGRD</sequence>
<evidence type="ECO:0000313" key="4">
    <source>
        <dbReference type="EMBL" id="GAA0898510.1"/>
    </source>
</evidence>
<feature type="domain" description="STAS" evidence="3">
    <location>
        <begin position="13"/>
        <end position="104"/>
    </location>
</feature>
<comment type="caution">
    <text evidence="4">The sequence shown here is derived from an EMBL/GenBank/DDBJ whole genome shotgun (WGS) entry which is preliminary data.</text>
</comment>
<keyword evidence="5" id="KW-1185">Reference proteome</keyword>
<evidence type="ECO:0000256" key="2">
    <source>
        <dbReference type="RuleBase" id="RU003749"/>
    </source>
</evidence>
<evidence type="ECO:0000313" key="5">
    <source>
        <dbReference type="Proteomes" id="UP001499967"/>
    </source>
</evidence>
<dbReference type="Gene3D" id="3.30.750.24">
    <property type="entry name" value="STAS domain"/>
    <property type="match status" value="1"/>
</dbReference>
<dbReference type="EMBL" id="BAAAHP010000196">
    <property type="protein sequence ID" value="GAA0898510.1"/>
    <property type="molecule type" value="Genomic_DNA"/>
</dbReference>
<dbReference type="Pfam" id="PF01740">
    <property type="entry name" value="STAS"/>
    <property type="match status" value="1"/>
</dbReference>